<dbReference type="Proteomes" id="UP001057998">
    <property type="component" value="Chromosome 1"/>
</dbReference>
<protein>
    <submittedName>
        <fullName evidence="2">DUF3624 domain-containing protein</fullName>
    </submittedName>
</protein>
<evidence type="ECO:0000256" key="1">
    <source>
        <dbReference type="SAM" id="Phobius"/>
    </source>
</evidence>
<feature type="transmembrane region" description="Helical" evidence="1">
    <location>
        <begin position="22"/>
        <end position="41"/>
    </location>
</feature>
<dbReference type="RefSeq" id="WP_255389204.1">
    <property type="nucleotide sequence ID" value="NZ_CP101508.1"/>
</dbReference>
<keyword evidence="1" id="KW-1133">Transmembrane helix</keyword>
<dbReference type="InterPro" id="IPR022072">
    <property type="entry name" value="DUF3624"/>
</dbReference>
<keyword evidence="3" id="KW-1185">Reference proteome</keyword>
<evidence type="ECO:0000313" key="3">
    <source>
        <dbReference type="Proteomes" id="UP001057998"/>
    </source>
</evidence>
<keyword evidence="1" id="KW-0812">Transmembrane</keyword>
<proteinExistence type="predicted"/>
<evidence type="ECO:0000313" key="2">
    <source>
        <dbReference type="EMBL" id="UTV27949.1"/>
    </source>
</evidence>
<accession>A0ABY5GFC1</accession>
<dbReference type="Pfam" id="PF12292">
    <property type="entry name" value="DUF3624"/>
    <property type="match status" value="1"/>
</dbReference>
<reference evidence="2" key="1">
    <citation type="submission" date="2022-07" db="EMBL/GenBank/DDBJ databases">
        <title>Genome sequencing of Photobacterium atrarenae GJH2-4.</title>
        <authorList>
            <person name="Park S.-J."/>
        </authorList>
    </citation>
    <scope>NUCLEOTIDE SEQUENCE</scope>
    <source>
        <strain evidence="2">GJH2-4</strain>
    </source>
</reference>
<feature type="transmembrane region" description="Helical" evidence="1">
    <location>
        <begin position="53"/>
        <end position="73"/>
    </location>
</feature>
<sequence>MGCPHCHQTQAFRRKLGRCRRCILQLILLSSLSWSAWLYYYLPTPTKVESITLLFTASAFSLLLFAHGVAALARRLSPRSRQA</sequence>
<dbReference type="EMBL" id="CP101508">
    <property type="protein sequence ID" value="UTV27949.1"/>
    <property type="molecule type" value="Genomic_DNA"/>
</dbReference>
<keyword evidence="1" id="KW-0472">Membrane</keyword>
<organism evidence="2 3">
    <name type="scientific">Photobacterium atrarenae</name>
    <dbReference type="NCBI Taxonomy" id="865757"/>
    <lineage>
        <taxon>Bacteria</taxon>
        <taxon>Pseudomonadati</taxon>
        <taxon>Pseudomonadota</taxon>
        <taxon>Gammaproteobacteria</taxon>
        <taxon>Vibrionales</taxon>
        <taxon>Vibrionaceae</taxon>
        <taxon>Photobacterium</taxon>
    </lineage>
</organism>
<name>A0ABY5GFC1_9GAMM</name>
<gene>
    <name evidence="2" type="ORF">NNL38_01060</name>
</gene>